<evidence type="ECO:0000256" key="2">
    <source>
        <dbReference type="ARBA" id="ARBA00023015"/>
    </source>
</evidence>
<keyword evidence="3" id="KW-0238">DNA-binding</keyword>
<dbReference type="EMBL" id="JAZGJQ010000003">
    <property type="protein sequence ID" value="MEE6147140.1"/>
    <property type="molecule type" value="Genomic_DNA"/>
</dbReference>
<dbReference type="Proteomes" id="UP001332931">
    <property type="component" value="Unassembled WGS sequence"/>
</dbReference>
<dbReference type="PANTHER" id="PTHR30346:SF0">
    <property type="entry name" value="HCA OPERON TRANSCRIPTIONAL ACTIVATOR HCAR"/>
    <property type="match status" value="1"/>
</dbReference>
<keyword evidence="2" id="KW-0805">Transcription regulation</keyword>
<dbReference type="CDD" id="cd05466">
    <property type="entry name" value="PBP2_LTTR_substrate"/>
    <property type="match status" value="1"/>
</dbReference>
<evidence type="ECO:0000256" key="4">
    <source>
        <dbReference type="ARBA" id="ARBA00023163"/>
    </source>
</evidence>
<accession>A0ABU7R982</accession>
<dbReference type="PRINTS" id="PR00039">
    <property type="entry name" value="HTHLYSR"/>
</dbReference>
<sequence>MNLKQLEYFVAIAEEHQITAAARRLHISQPPLSYELSQLERELGVLLVTREARGVSLTDAGRVLYKRARSILSLTSAAAAEVANVGRGLAGTLSIGMTSSSGAMSPGEAMRGLAAGHPDVSYEVHEGNTYEVLEMLEQGIVELGFVRTPFPTTGLVCRYFAPEPLVCVMGPDDAVGGDGTCSVEDLAGVPLIIYRRFEALIRKAFEDRSVPLGVVCLNDDARTTISWARAGMGVGIAPVSATRLLTMPDQVVKTLDCAELATRQAVIWRMGRALSPLAERLVARLEETYGDELVPEA</sequence>
<protein>
    <submittedName>
        <fullName evidence="6">LysR family transcriptional regulator</fullName>
    </submittedName>
</protein>
<evidence type="ECO:0000256" key="3">
    <source>
        <dbReference type="ARBA" id="ARBA00023125"/>
    </source>
</evidence>
<keyword evidence="4" id="KW-0804">Transcription</keyword>
<evidence type="ECO:0000313" key="7">
    <source>
        <dbReference type="Proteomes" id="UP001332931"/>
    </source>
</evidence>
<dbReference type="SUPFAM" id="SSF53850">
    <property type="entry name" value="Periplasmic binding protein-like II"/>
    <property type="match status" value="1"/>
</dbReference>
<dbReference type="Gene3D" id="1.10.10.10">
    <property type="entry name" value="Winged helix-like DNA-binding domain superfamily/Winged helix DNA-binding domain"/>
    <property type="match status" value="1"/>
</dbReference>
<dbReference type="Pfam" id="PF00126">
    <property type="entry name" value="HTH_1"/>
    <property type="match status" value="1"/>
</dbReference>
<evidence type="ECO:0000313" key="6">
    <source>
        <dbReference type="EMBL" id="MEE6147140.1"/>
    </source>
</evidence>
<organism evidence="6 7">
    <name type="scientific">Olsenella absiana</name>
    <dbReference type="NCBI Taxonomy" id="3115222"/>
    <lineage>
        <taxon>Bacteria</taxon>
        <taxon>Bacillati</taxon>
        <taxon>Actinomycetota</taxon>
        <taxon>Coriobacteriia</taxon>
        <taxon>Coriobacteriales</taxon>
        <taxon>Atopobiaceae</taxon>
        <taxon>Olsenella</taxon>
    </lineage>
</organism>
<dbReference type="PROSITE" id="PS50931">
    <property type="entry name" value="HTH_LYSR"/>
    <property type="match status" value="1"/>
</dbReference>
<dbReference type="InterPro" id="IPR000847">
    <property type="entry name" value="LysR_HTH_N"/>
</dbReference>
<dbReference type="RefSeq" id="WP_330957907.1">
    <property type="nucleotide sequence ID" value="NZ_JAZGJQ010000003.1"/>
</dbReference>
<dbReference type="Gene3D" id="3.40.190.290">
    <property type="match status" value="1"/>
</dbReference>
<dbReference type="SUPFAM" id="SSF46785">
    <property type="entry name" value="Winged helix' DNA-binding domain"/>
    <property type="match status" value="1"/>
</dbReference>
<dbReference type="PANTHER" id="PTHR30346">
    <property type="entry name" value="TRANSCRIPTIONAL DUAL REGULATOR HCAR-RELATED"/>
    <property type="match status" value="1"/>
</dbReference>
<keyword evidence="7" id="KW-1185">Reference proteome</keyword>
<dbReference type="InterPro" id="IPR005119">
    <property type="entry name" value="LysR_subst-bd"/>
</dbReference>
<name>A0ABU7R982_9ACTN</name>
<comment type="similarity">
    <text evidence="1">Belongs to the LysR transcriptional regulatory family.</text>
</comment>
<gene>
    <name evidence="6" type="ORF">VXJ25_03905</name>
</gene>
<evidence type="ECO:0000256" key="1">
    <source>
        <dbReference type="ARBA" id="ARBA00009437"/>
    </source>
</evidence>
<proteinExistence type="inferred from homology"/>
<evidence type="ECO:0000259" key="5">
    <source>
        <dbReference type="PROSITE" id="PS50931"/>
    </source>
</evidence>
<dbReference type="InterPro" id="IPR036390">
    <property type="entry name" value="WH_DNA-bd_sf"/>
</dbReference>
<dbReference type="InterPro" id="IPR036388">
    <property type="entry name" value="WH-like_DNA-bd_sf"/>
</dbReference>
<comment type="caution">
    <text evidence="6">The sequence shown here is derived from an EMBL/GenBank/DDBJ whole genome shotgun (WGS) entry which is preliminary data.</text>
</comment>
<reference evidence="6 7" key="1">
    <citation type="submission" date="2024-01" db="EMBL/GenBank/DDBJ databases">
        <title>Description of Olsenella sp. nov., isolated from pig feces.</title>
        <authorList>
            <person name="Chang Y.-H."/>
        </authorList>
    </citation>
    <scope>NUCLEOTIDE SEQUENCE [LARGE SCALE GENOMIC DNA]</scope>
    <source>
        <strain evidence="6 7">YH-ols2223</strain>
    </source>
</reference>
<dbReference type="Pfam" id="PF03466">
    <property type="entry name" value="LysR_substrate"/>
    <property type="match status" value="1"/>
</dbReference>
<feature type="domain" description="HTH lysR-type" evidence="5">
    <location>
        <begin position="1"/>
        <end position="58"/>
    </location>
</feature>